<feature type="transmembrane region" description="Helical" evidence="8">
    <location>
        <begin position="98"/>
        <end position="121"/>
    </location>
</feature>
<gene>
    <name evidence="11" type="ORF">BDFB_011863</name>
</gene>
<evidence type="ECO:0000256" key="1">
    <source>
        <dbReference type="ARBA" id="ARBA00004141"/>
    </source>
</evidence>
<keyword evidence="7 8" id="KW-0472">Membrane</keyword>
<name>A0A482VD07_ASBVE</name>
<evidence type="ECO:0000313" key="12">
    <source>
        <dbReference type="Proteomes" id="UP000292052"/>
    </source>
</evidence>
<dbReference type="InterPro" id="IPR027417">
    <property type="entry name" value="P-loop_NTPase"/>
</dbReference>
<proteinExistence type="predicted"/>
<feature type="non-terminal residue" evidence="11">
    <location>
        <position position="426"/>
    </location>
</feature>
<feature type="domain" description="ABC transporter" evidence="9">
    <location>
        <begin position="272"/>
        <end position="426"/>
    </location>
</feature>
<dbReference type="PANTHER" id="PTHR24223:SF448">
    <property type="entry name" value="FI20146P1-RELATED"/>
    <property type="match status" value="1"/>
</dbReference>
<keyword evidence="12" id="KW-1185">Reference proteome</keyword>
<dbReference type="InterPro" id="IPR003439">
    <property type="entry name" value="ABC_transporter-like_ATP-bd"/>
</dbReference>
<dbReference type="Pfam" id="PF00005">
    <property type="entry name" value="ABC_tran"/>
    <property type="match status" value="1"/>
</dbReference>
<keyword evidence="5" id="KW-0067">ATP-binding</keyword>
<dbReference type="InterPro" id="IPR050173">
    <property type="entry name" value="ABC_transporter_C-like"/>
</dbReference>
<dbReference type="InterPro" id="IPR011527">
    <property type="entry name" value="ABC1_TM_dom"/>
</dbReference>
<evidence type="ECO:0000256" key="4">
    <source>
        <dbReference type="ARBA" id="ARBA00022741"/>
    </source>
</evidence>
<organism evidence="11 12">
    <name type="scientific">Asbolus verrucosus</name>
    <name type="common">Desert ironclad beetle</name>
    <dbReference type="NCBI Taxonomy" id="1661398"/>
    <lineage>
        <taxon>Eukaryota</taxon>
        <taxon>Metazoa</taxon>
        <taxon>Ecdysozoa</taxon>
        <taxon>Arthropoda</taxon>
        <taxon>Hexapoda</taxon>
        <taxon>Insecta</taxon>
        <taxon>Pterygota</taxon>
        <taxon>Neoptera</taxon>
        <taxon>Endopterygota</taxon>
        <taxon>Coleoptera</taxon>
        <taxon>Polyphaga</taxon>
        <taxon>Cucujiformia</taxon>
        <taxon>Tenebrionidae</taxon>
        <taxon>Pimeliinae</taxon>
        <taxon>Asbolus</taxon>
    </lineage>
</organism>
<dbReference type="InterPro" id="IPR036640">
    <property type="entry name" value="ABC1_TM_sf"/>
</dbReference>
<feature type="domain" description="ABC transmembrane type-1" evidence="10">
    <location>
        <begin position="56"/>
        <end position="224"/>
    </location>
</feature>
<dbReference type="GO" id="GO:0005524">
    <property type="term" value="F:ATP binding"/>
    <property type="evidence" value="ECO:0007669"/>
    <property type="project" value="UniProtKB-KW"/>
</dbReference>
<dbReference type="EMBL" id="QDEB01114543">
    <property type="protein sequence ID" value="RZB40950.1"/>
    <property type="molecule type" value="Genomic_DNA"/>
</dbReference>
<dbReference type="STRING" id="1661398.A0A482VD07"/>
<comment type="caution">
    <text evidence="11">The sequence shown here is derived from an EMBL/GenBank/DDBJ whole genome shotgun (WGS) entry which is preliminary data.</text>
</comment>
<dbReference type="Gene3D" id="3.40.50.300">
    <property type="entry name" value="P-loop containing nucleotide triphosphate hydrolases"/>
    <property type="match status" value="1"/>
</dbReference>
<protein>
    <submittedName>
        <fullName evidence="11">ABC tran and/or AAA 16 domain containing protein</fullName>
    </submittedName>
</protein>
<evidence type="ECO:0000256" key="2">
    <source>
        <dbReference type="ARBA" id="ARBA00022448"/>
    </source>
</evidence>
<accession>A0A482VD07</accession>
<dbReference type="PROSITE" id="PS00211">
    <property type="entry name" value="ABC_TRANSPORTER_1"/>
    <property type="match status" value="1"/>
</dbReference>
<keyword evidence="6 8" id="KW-1133">Transmembrane helix</keyword>
<evidence type="ECO:0000259" key="10">
    <source>
        <dbReference type="PROSITE" id="PS50929"/>
    </source>
</evidence>
<keyword evidence="2" id="KW-0813">Transport</keyword>
<dbReference type="GO" id="GO:0016020">
    <property type="term" value="C:membrane"/>
    <property type="evidence" value="ECO:0007669"/>
    <property type="project" value="UniProtKB-SubCell"/>
</dbReference>
<dbReference type="PROSITE" id="PS50929">
    <property type="entry name" value="ABC_TM1F"/>
    <property type="match status" value="1"/>
</dbReference>
<evidence type="ECO:0000256" key="8">
    <source>
        <dbReference type="SAM" id="Phobius"/>
    </source>
</evidence>
<sequence>MDHIGKEKREVHPKEKANIFSILSFFYTLKLFRKGYKEDLEEKDLYEISATKSFKIVTLMTKDVHSFETFVHFANDLWIGVIKTAVICYVIYNKIGVAAFAGIGFFLIVLPLQVYMGSWVVRLRMKMCKKTDERLQITQETLSAIRIIKMYTWEKFFNDKIDTSRRSEIRSMHNIFYIMTIVFQIGSVSAKIAFYLLIMTYTWLGNHITAEIVYFIESCFQILAHTMSVMFPLAIFHSAELAASIKRIGNVLKALEIQVTPQNIDMSIKPKVSLKGVSVNFKDKKILHSIDFNIEMGLTLITGPVGSGKSFLLKTILQDYEPSTGGVVTHGTISYASQEPWLFPSSIKQNILFGAKYDEARYQEVLKVCALAYDFELLLAGDSTIVEDRGINLSKGQQARINLARAVYKESDIYLLDDCLSALDAH</sequence>
<keyword evidence="3 8" id="KW-0812">Transmembrane</keyword>
<dbReference type="OrthoDB" id="6500128at2759"/>
<dbReference type="Pfam" id="PF00664">
    <property type="entry name" value="ABC_membrane"/>
    <property type="match status" value="1"/>
</dbReference>
<evidence type="ECO:0000256" key="3">
    <source>
        <dbReference type="ARBA" id="ARBA00022692"/>
    </source>
</evidence>
<evidence type="ECO:0000256" key="5">
    <source>
        <dbReference type="ARBA" id="ARBA00022840"/>
    </source>
</evidence>
<feature type="transmembrane region" description="Helical" evidence="8">
    <location>
        <begin position="175"/>
        <end position="200"/>
    </location>
</feature>
<dbReference type="InterPro" id="IPR017871">
    <property type="entry name" value="ABC_transporter-like_CS"/>
</dbReference>
<dbReference type="PROSITE" id="PS50893">
    <property type="entry name" value="ABC_TRANSPORTER_2"/>
    <property type="match status" value="1"/>
</dbReference>
<dbReference type="CDD" id="cd18579">
    <property type="entry name" value="ABC_6TM_ABCC_D1"/>
    <property type="match status" value="1"/>
</dbReference>
<evidence type="ECO:0000313" key="11">
    <source>
        <dbReference type="EMBL" id="RZB40950.1"/>
    </source>
</evidence>
<dbReference type="Gene3D" id="1.20.1560.10">
    <property type="entry name" value="ABC transporter type 1, transmembrane domain"/>
    <property type="match status" value="1"/>
</dbReference>
<dbReference type="InterPro" id="IPR044746">
    <property type="entry name" value="ABCC_6TM_D1"/>
</dbReference>
<feature type="transmembrane region" description="Helical" evidence="8">
    <location>
        <begin position="70"/>
        <end position="92"/>
    </location>
</feature>
<dbReference type="Proteomes" id="UP000292052">
    <property type="component" value="Unassembled WGS sequence"/>
</dbReference>
<evidence type="ECO:0000259" key="9">
    <source>
        <dbReference type="PROSITE" id="PS50893"/>
    </source>
</evidence>
<reference evidence="11 12" key="1">
    <citation type="submission" date="2017-03" db="EMBL/GenBank/DDBJ databases">
        <title>Genome of the blue death feigning beetle - Asbolus verrucosus.</title>
        <authorList>
            <person name="Rider S.D."/>
        </authorList>
    </citation>
    <scope>NUCLEOTIDE SEQUENCE [LARGE SCALE GENOMIC DNA]</scope>
    <source>
        <strain evidence="11">Butters</strain>
        <tissue evidence="11">Head and leg muscle</tissue>
    </source>
</reference>
<dbReference type="GO" id="GO:0140359">
    <property type="term" value="F:ABC-type transporter activity"/>
    <property type="evidence" value="ECO:0007669"/>
    <property type="project" value="InterPro"/>
</dbReference>
<dbReference type="AlphaFoldDB" id="A0A482VD07"/>
<comment type="subcellular location">
    <subcellularLocation>
        <location evidence="1">Membrane</location>
        <topology evidence="1">Multi-pass membrane protein</topology>
    </subcellularLocation>
</comment>
<dbReference type="PANTHER" id="PTHR24223">
    <property type="entry name" value="ATP-BINDING CASSETTE SUB-FAMILY C"/>
    <property type="match status" value="1"/>
</dbReference>
<evidence type="ECO:0000256" key="6">
    <source>
        <dbReference type="ARBA" id="ARBA00022989"/>
    </source>
</evidence>
<dbReference type="GO" id="GO:0016887">
    <property type="term" value="F:ATP hydrolysis activity"/>
    <property type="evidence" value="ECO:0007669"/>
    <property type="project" value="InterPro"/>
</dbReference>
<evidence type="ECO:0000256" key="7">
    <source>
        <dbReference type="ARBA" id="ARBA00023136"/>
    </source>
</evidence>
<keyword evidence="4" id="KW-0547">Nucleotide-binding</keyword>
<dbReference type="SUPFAM" id="SSF52540">
    <property type="entry name" value="P-loop containing nucleoside triphosphate hydrolases"/>
    <property type="match status" value="1"/>
</dbReference>
<dbReference type="SUPFAM" id="SSF90123">
    <property type="entry name" value="ABC transporter transmembrane region"/>
    <property type="match status" value="1"/>
</dbReference>